<keyword evidence="8 9" id="KW-0472">Membrane</keyword>
<comment type="similarity">
    <text evidence="9">Belongs to the TatB family.</text>
</comment>
<dbReference type="HAMAP" id="MF_00237">
    <property type="entry name" value="TatB"/>
    <property type="match status" value="1"/>
</dbReference>
<evidence type="ECO:0000256" key="4">
    <source>
        <dbReference type="ARBA" id="ARBA00022692"/>
    </source>
</evidence>
<evidence type="ECO:0000256" key="2">
    <source>
        <dbReference type="ARBA" id="ARBA00022448"/>
    </source>
</evidence>
<accession>A0A545TPZ8</accession>
<organism evidence="12 13">
    <name type="scientific">Denitrobaculum tricleocarpae</name>
    <dbReference type="NCBI Taxonomy" id="2591009"/>
    <lineage>
        <taxon>Bacteria</taxon>
        <taxon>Pseudomonadati</taxon>
        <taxon>Pseudomonadota</taxon>
        <taxon>Alphaproteobacteria</taxon>
        <taxon>Rhodospirillales</taxon>
        <taxon>Rhodospirillaceae</taxon>
        <taxon>Denitrobaculum</taxon>
    </lineage>
</organism>
<sequence length="169" mass="17454">MLDIGWAEMGVVAVIALLVIGPKELPRTMRQVAHWFGKARGLAREFQSGLDDIVREADLDDARKALNATRDFSPNKMLSDTIDPTGSVKEEIKDLEKTAKSDAVDDVETAGQDDAPQAAIVKQPAQVAPAHSVTPPPAVPAGTAPADGAGSGSSGSAGGAETDPSKQSA</sequence>
<evidence type="ECO:0000256" key="6">
    <source>
        <dbReference type="ARBA" id="ARBA00022989"/>
    </source>
</evidence>
<keyword evidence="2 9" id="KW-0813">Transport</keyword>
<dbReference type="Proteomes" id="UP000315252">
    <property type="component" value="Unassembled WGS sequence"/>
</dbReference>
<keyword evidence="3 9" id="KW-1003">Cell membrane</keyword>
<evidence type="ECO:0000256" key="11">
    <source>
        <dbReference type="SAM" id="Phobius"/>
    </source>
</evidence>
<comment type="function">
    <text evidence="9">Part of the twin-arginine translocation (Tat) system that transports large folded proteins containing a characteristic twin-arginine motif in their signal peptide across membranes. Together with TatC, TatB is part of a receptor directly interacting with Tat signal peptides. TatB may form an oligomeric binding site that transiently accommodates folded Tat precursor proteins before their translocation.</text>
</comment>
<dbReference type="PRINTS" id="PR01506">
    <property type="entry name" value="TATBPROTEIN"/>
</dbReference>
<dbReference type="GO" id="GO:0043953">
    <property type="term" value="P:protein transport by the Tat complex"/>
    <property type="evidence" value="ECO:0007669"/>
    <property type="project" value="UniProtKB-UniRule"/>
</dbReference>
<dbReference type="GO" id="GO:0033281">
    <property type="term" value="C:TAT protein transport complex"/>
    <property type="evidence" value="ECO:0007669"/>
    <property type="project" value="UniProtKB-UniRule"/>
</dbReference>
<comment type="caution">
    <text evidence="12">The sequence shown here is derived from an EMBL/GenBank/DDBJ whole genome shotgun (WGS) entry which is preliminary data.</text>
</comment>
<protein>
    <recommendedName>
        <fullName evidence="9">Sec-independent protein translocase protein TatB</fullName>
    </recommendedName>
</protein>
<dbReference type="GO" id="GO:0008320">
    <property type="term" value="F:protein transmembrane transporter activity"/>
    <property type="evidence" value="ECO:0007669"/>
    <property type="project" value="UniProtKB-UniRule"/>
</dbReference>
<keyword evidence="13" id="KW-1185">Reference proteome</keyword>
<feature type="region of interest" description="Disordered" evidence="10">
    <location>
        <begin position="98"/>
        <end position="169"/>
    </location>
</feature>
<name>A0A545TPZ8_9PROT</name>
<evidence type="ECO:0000256" key="1">
    <source>
        <dbReference type="ARBA" id="ARBA00004167"/>
    </source>
</evidence>
<keyword evidence="7 9" id="KW-0811">Translocation</keyword>
<gene>
    <name evidence="9 12" type="primary">tatB</name>
    <name evidence="12" type="ORF">FKG95_16750</name>
</gene>
<evidence type="ECO:0000256" key="8">
    <source>
        <dbReference type="ARBA" id="ARBA00023136"/>
    </source>
</evidence>
<keyword evidence="6 9" id="KW-1133">Transmembrane helix</keyword>
<evidence type="ECO:0000256" key="10">
    <source>
        <dbReference type="SAM" id="MobiDB-lite"/>
    </source>
</evidence>
<feature type="transmembrane region" description="Helical" evidence="11">
    <location>
        <begin position="6"/>
        <end position="22"/>
    </location>
</feature>
<dbReference type="Gene3D" id="1.20.5.3310">
    <property type="match status" value="1"/>
</dbReference>
<evidence type="ECO:0000313" key="12">
    <source>
        <dbReference type="EMBL" id="TQV79297.1"/>
    </source>
</evidence>
<dbReference type="Pfam" id="PF02416">
    <property type="entry name" value="TatA_B_E"/>
    <property type="match status" value="1"/>
</dbReference>
<feature type="compositionally biased region" description="Gly residues" evidence="10">
    <location>
        <begin position="149"/>
        <end position="158"/>
    </location>
</feature>
<comment type="subunit">
    <text evidence="9">The Tat system comprises two distinct complexes: a TatABC complex, containing multiple copies of TatA, TatB and TatC subunits, and a separate TatA complex, containing only TatA subunits. Substrates initially bind to the TatABC complex, which probably triggers association of the separate TatA complex to form the active translocon.</text>
</comment>
<comment type="subcellular location">
    <subcellularLocation>
        <location evidence="9">Cell membrane</location>
        <topology evidence="9">Single-pass membrane protein</topology>
    </subcellularLocation>
    <subcellularLocation>
        <location evidence="1">Membrane</location>
        <topology evidence="1">Single-pass membrane protein</topology>
    </subcellularLocation>
</comment>
<dbReference type="InterPro" id="IPR018448">
    <property type="entry name" value="TatB"/>
</dbReference>
<keyword evidence="4 9" id="KW-0812">Transmembrane</keyword>
<dbReference type="AlphaFoldDB" id="A0A545TPZ8"/>
<reference evidence="12 13" key="1">
    <citation type="submission" date="2019-06" db="EMBL/GenBank/DDBJ databases">
        <title>Whole genome sequence for Rhodospirillaceae sp. R148.</title>
        <authorList>
            <person name="Wang G."/>
        </authorList>
    </citation>
    <scope>NUCLEOTIDE SEQUENCE [LARGE SCALE GENOMIC DNA]</scope>
    <source>
        <strain evidence="12 13">R148</strain>
    </source>
</reference>
<dbReference type="PANTHER" id="PTHR33162:SF1">
    <property type="entry name" value="SEC-INDEPENDENT PROTEIN TRANSLOCASE PROTEIN TATA, CHLOROPLASTIC"/>
    <property type="match status" value="1"/>
</dbReference>
<keyword evidence="5 9" id="KW-0653">Protein transport</keyword>
<evidence type="ECO:0000256" key="3">
    <source>
        <dbReference type="ARBA" id="ARBA00022475"/>
    </source>
</evidence>
<dbReference type="NCBIfam" id="TIGR01410">
    <property type="entry name" value="tatB"/>
    <property type="match status" value="1"/>
</dbReference>
<evidence type="ECO:0000256" key="5">
    <source>
        <dbReference type="ARBA" id="ARBA00022927"/>
    </source>
</evidence>
<dbReference type="OrthoDB" id="7206969at2"/>
<evidence type="ECO:0000256" key="7">
    <source>
        <dbReference type="ARBA" id="ARBA00023010"/>
    </source>
</evidence>
<evidence type="ECO:0000256" key="9">
    <source>
        <dbReference type="HAMAP-Rule" id="MF_00237"/>
    </source>
</evidence>
<dbReference type="EMBL" id="VHSH01000005">
    <property type="protein sequence ID" value="TQV79297.1"/>
    <property type="molecule type" value="Genomic_DNA"/>
</dbReference>
<dbReference type="PANTHER" id="PTHR33162">
    <property type="entry name" value="SEC-INDEPENDENT PROTEIN TRANSLOCASE PROTEIN TATA, CHLOROPLASTIC"/>
    <property type="match status" value="1"/>
</dbReference>
<dbReference type="InterPro" id="IPR003369">
    <property type="entry name" value="TatA/B/E"/>
</dbReference>
<proteinExistence type="inferred from homology"/>
<dbReference type="RefSeq" id="WP_142897521.1">
    <property type="nucleotide sequence ID" value="NZ_ML660056.1"/>
</dbReference>
<evidence type="ECO:0000313" key="13">
    <source>
        <dbReference type="Proteomes" id="UP000315252"/>
    </source>
</evidence>